<evidence type="ECO:0000313" key="3">
    <source>
        <dbReference type="Proteomes" id="UP000663829"/>
    </source>
</evidence>
<name>A0A816D2Z9_9BILA</name>
<dbReference type="Proteomes" id="UP000663829">
    <property type="component" value="Unassembled WGS sequence"/>
</dbReference>
<gene>
    <name evidence="1" type="ORF">GPM918_LOCUS44459</name>
    <name evidence="2" type="ORF">SRO942_LOCUS46326</name>
</gene>
<dbReference type="EMBL" id="CAJOBC010112276">
    <property type="protein sequence ID" value="CAF4534389.1"/>
    <property type="molecule type" value="Genomic_DNA"/>
</dbReference>
<organism evidence="1 3">
    <name type="scientific">Didymodactylos carnosus</name>
    <dbReference type="NCBI Taxonomy" id="1234261"/>
    <lineage>
        <taxon>Eukaryota</taxon>
        <taxon>Metazoa</taxon>
        <taxon>Spiralia</taxon>
        <taxon>Gnathifera</taxon>
        <taxon>Rotifera</taxon>
        <taxon>Eurotatoria</taxon>
        <taxon>Bdelloidea</taxon>
        <taxon>Philodinida</taxon>
        <taxon>Philodinidae</taxon>
        <taxon>Didymodactylos</taxon>
    </lineage>
</organism>
<feature type="non-terminal residue" evidence="1">
    <location>
        <position position="1"/>
    </location>
</feature>
<sequence>ITQDQAAQPPSPSPVSSYWNTDRIREWVIEETNDNGRTTTPIIVKECKTITKNDLVTFYRRFRGETQTSTSAAAFLYSNPLSSHHAYALDKYGKLIGFLFSEEKNKLLNNQQLLKITPIIDILIEPVYERRRLLYTVLKNFELNPLLYPHSMNERLVTISSILNDKHLIYLRDFDNNLNIIHKRFNFNNQRFNKLQLDEARLFTSKAMEIT</sequence>
<comment type="caution">
    <text evidence="1">The sequence shown here is derived from an EMBL/GenBank/DDBJ whole genome shotgun (WGS) entry which is preliminary data.</text>
</comment>
<accession>A0A816D2Z9</accession>
<protein>
    <submittedName>
        <fullName evidence="1">Uncharacterized protein</fullName>
    </submittedName>
</protein>
<evidence type="ECO:0000313" key="2">
    <source>
        <dbReference type="EMBL" id="CAF4534389.1"/>
    </source>
</evidence>
<keyword evidence="3" id="KW-1185">Reference proteome</keyword>
<dbReference type="Proteomes" id="UP000681722">
    <property type="component" value="Unassembled WGS sequence"/>
</dbReference>
<dbReference type="AlphaFoldDB" id="A0A816D2Z9"/>
<dbReference type="EMBL" id="CAJNOQ010044252">
    <property type="protein sequence ID" value="CAF1632878.1"/>
    <property type="molecule type" value="Genomic_DNA"/>
</dbReference>
<evidence type="ECO:0000313" key="1">
    <source>
        <dbReference type="EMBL" id="CAF1632878.1"/>
    </source>
</evidence>
<reference evidence="1" key="1">
    <citation type="submission" date="2021-02" db="EMBL/GenBank/DDBJ databases">
        <authorList>
            <person name="Nowell W R."/>
        </authorList>
    </citation>
    <scope>NUCLEOTIDE SEQUENCE</scope>
</reference>
<proteinExistence type="predicted"/>